<dbReference type="Proteomes" id="UP000809829">
    <property type="component" value="Unassembled WGS sequence"/>
</dbReference>
<keyword evidence="1" id="KW-0472">Membrane</keyword>
<keyword evidence="1" id="KW-0812">Transmembrane</keyword>
<proteinExistence type="predicted"/>
<reference evidence="2 3" key="1">
    <citation type="submission" date="2021-01" db="EMBL/GenBank/DDBJ databases">
        <title>Genomic Encyclopedia of Type Strains, Phase IV (KMG-IV): sequencing the most valuable type-strain genomes for metagenomic binning, comparative biology and taxonomic classification.</title>
        <authorList>
            <person name="Goeker M."/>
        </authorList>
    </citation>
    <scope>NUCLEOTIDE SEQUENCE [LARGE SCALE GENOMIC DNA]</scope>
    <source>
        <strain evidence="2 3">DSM 104297</strain>
    </source>
</reference>
<keyword evidence="1" id="KW-1133">Transmembrane helix</keyword>
<sequence length="169" mass="19317">MNKKQKIIGRGSIGINIVLIFVVGWGIIETNFANEQLFYEEVQGNLVELEGLIHHQNEENWSEPHLVTTKLGDVQNGLYLSIQNGQYLHTLSNSDREVLEKLSAKLRQYPTDKLYEFATITETDQKQFEDLQQKLREAGLGLNVTISQDWDTFMAQVAVLEKQIDAPLQ</sequence>
<protein>
    <submittedName>
        <fullName evidence="2">Uncharacterized protein</fullName>
    </submittedName>
</protein>
<dbReference type="RefSeq" id="WP_205188325.1">
    <property type="nucleotide sequence ID" value="NZ_JAFBFC010000006.1"/>
</dbReference>
<name>A0ABS2QXV7_9BACI</name>
<accession>A0ABS2QXV7</accession>
<feature type="transmembrane region" description="Helical" evidence="1">
    <location>
        <begin position="7"/>
        <end position="28"/>
    </location>
</feature>
<evidence type="ECO:0000313" key="3">
    <source>
        <dbReference type="Proteomes" id="UP000809829"/>
    </source>
</evidence>
<evidence type="ECO:0000256" key="1">
    <source>
        <dbReference type="SAM" id="Phobius"/>
    </source>
</evidence>
<organism evidence="2 3">
    <name type="scientific">Priestia iocasae</name>
    <dbReference type="NCBI Taxonomy" id="2291674"/>
    <lineage>
        <taxon>Bacteria</taxon>
        <taxon>Bacillati</taxon>
        <taxon>Bacillota</taxon>
        <taxon>Bacilli</taxon>
        <taxon>Bacillales</taxon>
        <taxon>Bacillaceae</taxon>
        <taxon>Priestia</taxon>
    </lineage>
</organism>
<comment type="caution">
    <text evidence="2">The sequence shown here is derived from an EMBL/GenBank/DDBJ whole genome shotgun (WGS) entry which is preliminary data.</text>
</comment>
<keyword evidence="3" id="KW-1185">Reference proteome</keyword>
<evidence type="ECO:0000313" key="2">
    <source>
        <dbReference type="EMBL" id="MBM7704321.1"/>
    </source>
</evidence>
<gene>
    <name evidence="2" type="ORF">JOC83_003176</name>
</gene>
<dbReference type="EMBL" id="JAFBFC010000006">
    <property type="protein sequence ID" value="MBM7704321.1"/>
    <property type="molecule type" value="Genomic_DNA"/>
</dbReference>